<comment type="similarity">
    <text evidence="8">Belongs to the G-protein coupled receptor 1 family.</text>
</comment>
<feature type="transmembrane region" description="Helical" evidence="10">
    <location>
        <begin position="242"/>
        <end position="264"/>
    </location>
</feature>
<dbReference type="EnsemblMetazoa" id="XM_021045599.2">
    <property type="protein sequence ID" value="XP_020901258.1"/>
    <property type="gene ID" value="LOC110239850"/>
</dbReference>
<sequence length="353" mass="40343">MNSFNNTTMYSGVSDAPPAIRYTRLILYPVVFAIGLIGNSIVSALILKKGRNSSANGYFILNLALSDLMAILLYLPFDLAYLELKYVWPFGAFMCKFINSLNKLSVMVSGLTLSAIGVDRYKAIVHSLKERLSRRQAFVMIVVIWIFASGLQLPYVFALKLDPGGECRIDLSFWENNLQFQITYIFGVFTPEFVIPAIALGYCYIAIALHLERTHQRNSKNGLFQESTMTIRERQNRKTTQVLTGLVTIYTICVLPHQICVLMITFDKSYLKSEIMRPAYEFTRFLSITNSCLNPIMYSAISKSFRKDIRNFFRGKANEKSTSMRFLRSTHSKSPEKKHIKDPGSFHDNTMHY</sequence>
<keyword evidence="4 8" id="KW-0297">G-protein coupled receptor</keyword>
<comment type="subcellular location">
    <subcellularLocation>
        <location evidence="1">Membrane</location>
        <topology evidence="1">Multi-pass membrane protein</topology>
    </subcellularLocation>
</comment>
<dbReference type="SUPFAM" id="SSF81321">
    <property type="entry name" value="Family A G protein-coupled receptor-like"/>
    <property type="match status" value="1"/>
</dbReference>
<reference evidence="12" key="1">
    <citation type="submission" date="2022-11" db="UniProtKB">
        <authorList>
            <consortium name="EnsemblMetazoa"/>
        </authorList>
    </citation>
    <scope>IDENTIFICATION</scope>
</reference>
<evidence type="ECO:0000313" key="13">
    <source>
        <dbReference type="Proteomes" id="UP000887567"/>
    </source>
</evidence>
<dbReference type="RefSeq" id="XP_028515109.1">
    <property type="nucleotide sequence ID" value="XM_028659308.1"/>
</dbReference>
<dbReference type="Proteomes" id="UP000887567">
    <property type="component" value="Unplaced"/>
</dbReference>
<feature type="transmembrane region" description="Helical" evidence="10">
    <location>
        <begin position="59"/>
        <end position="77"/>
    </location>
</feature>
<dbReference type="EnsemblMetazoa" id="XM_028659303.1">
    <property type="protein sequence ID" value="XP_028515104.1"/>
    <property type="gene ID" value="LOC110239850"/>
</dbReference>
<name>A0A913YLF3_EXADI</name>
<dbReference type="RefSeq" id="XP_028515105.1">
    <property type="nucleotide sequence ID" value="XM_028659304.1"/>
</dbReference>
<keyword evidence="6 8" id="KW-0675">Receptor</keyword>
<dbReference type="OMA" id="YSICILP"/>
<dbReference type="EnsemblMetazoa" id="XM_028659308.1">
    <property type="protein sequence ID" value="XP_028515109.1"/>
    <property type="gene ID" value="LOC110239850"/>
</dbReference>
<keyword evidence="7 8" id="KW-0807">Transducer</keyword>
<evidence type="ECO:0000256" key="3">
    <source>
        <dbReference type="ARBA" id="ARBA00022989"/>
    </source>
</evidence>
<dbReference type="OrthoDB" id="5952899at2759"/>
<dbReference type="RefSeq" id="XP_020901259.1">
    <property type="nucleotide sequence ID" value="XM_021045600.2"/>
</dbReference>
<dbReference type="GO" id="GO:0005886">
    <property type="term" value="C:plasma membrane"/>
    <property type="evidence" value="ECO:0007669"/>
    <property type="project" value="TreeGrafter"/>
</dbReference>
<dbReference type="EnsemblMetazoa" id="XM_028659305.1">
    <property type="protein sequence ID" value="XP_028515106.1"/>
    <property type="gene ID" value="LOC110239850"/>
</dbReference>
<dbReference type="PANTHER" id="PTHR45695">
    <property type="entry name" value="LEUCOKININ RECEPTOR-RELATED"/>
    <property type="match status" value="1"/>
</dbReference>
<dbReference type="Pfam" id="PF00001">
    <property type="entry name" value="7tm_1"/>
    <property type="match status" value="1"/>
</dbReference>
<evidence type="ECO:0000256" key="8">
    <source>
        <dbReference type="RuleBase" id="RU000688"/>
    </source>
</evidence>
<dbReference type="AlphaFoldDB" id="A0A913YLF3"/>
<dbReference type="EnsemblMetazoa" id="XM_021045602.2">
    <property type="protein sequence ID" value="XP_020901261.1"/>
    <property type="gene ID" value="LOC110239850"/>
</dbReference>
<evidence type="ECO:0000256" key="10">
    <source>
        <dbReference type="SAM" id="Phobius"/>
    </source>
</evidence>
<dbReference type="SMART" id="SM01381">
    <property type="entry name" value="7TM_GPCR_Srsx"/>
    <property type="match status" value="1"/>
</dbReference>
<feature type="transmembrane region" description="Helical" evidence="10">
    <location>
        <begin position="284"/>
        <end position="301"/>
    </location>
</feature>
<dbReference type="EnsemblMetazoa" id="XM_028659304.1">
    <property type="protein sequence ID" value="XP_028515105.1"/>
    <property type="gene ID" value="LOC110239850"/>
</dbReference>
<feature type="transmembrane region" description="Helical" evidence="10">
    <location>
        <begin position="193"/>
        <end position="211"/>
    </location>
</feature>
<dbReference type="RefSeq" id="XP_028515104.1">
    <property type="nucleotide sequence ID" value="XM_028659303.1"/>
</dbReference>
<evidence type="ECO:0000256" key="6">
    <source>
        <dbReference type="ARBA" id="ARBA00023170"/>
    </source>
</evidence>
<dbReference type="PROSITE" id="PS00237">
    <property type="entry name" value="G_PROTEIN_RECEP_F1_1"/>
    <property type="match status" value="1"/>
</dbReference>
<dbReference type="EnsemblMetazoa" id="XM_021045600.2">
    <property type="protein sequence ID" value="XP_020901259.1"/>
    <property type="gene ID" value="LOC110239850"/>
</dbReference>
<evidence type="ECO:0000256" key="5">
    <source>
        <dbReference type="ARBA" id="ARBA00023136"/>
    </source>
</evidence>
<dbReference type="EnsemblMetazoa" id="XM_028659306.1">
    <property type="protein sequence ID" value="XP_028515107.1"/>
    <property type="gene ID" value="LOC110239850"/>
</dbReference>
<keyword evidence="13" id="KW-1185">Reference proteome</keyword>
<dbReference type="EnsemblMetazoa" id="XM_028659302.1">
    <property type="protein sequence ID" value="XP_028515103.1"/>
    <property type="gene ID" value="LOC110239850"/>
</dbReference>
<evidence type="ECO:0000256" key="1">
    <source>
        <dbReference type="ARBA" id="ARBA00004141"/>
    </source>
</evidence>
<dbReference type="RefSeq" id="XP_020901258.1">
    <property type="nucleotide sequence ID" value="XM_021045599.2"/>
</dbReference>
<dbReference type="Gene3D" id="1.20.1070.10">
    <property type="entry name" value="Rhodopsin 7-helix transmembrane proteins"/>
    <property type="match status" value="1"/>
</dbReference>
<dbReference type="PRINTS" id="PR00237">
    <property type="entry name" value="GPCRRHODOPSN"/>
</dbReference>
<dbReference type="RefSeq" id="XP_028515106.1">
    <property type="nucleotide sequence ID" value="XM_028659305.1"/>
</dbReference>
<protein>
    <recommendedName>
        <fullName evidence="11">G-protein coupled receptors family 1 profile domain-containing protein</fullName>
    </recommendedName>
</protein>
<dbReference type="EnsemblMetazoa" id="XM_021045605.2">
    <property type="protein sequence ID" value="XP_020901264.1"/>
    <property type="gene ID" value="LOC110239850"/>
</dbReference>
<dbReference type="RefSeq" id="XP_020901261.1">
    <property type="nucleotide sequence ID" value="XM_021045602.2"/>
</dbReference>
<keyword evidence="3 10" id="KW-1133">Transmembrane helix</keyword>
<dbReference type="PANTHER" id="PTHR45695:SF9">
    <property type="entry name" value="LEUCOKININ RECEPTOR"/>
    <property type="match status" value="1"/>
</dbReference>
<evidence type="ECO:0000256" key="9">
    <source>
        <dbReference type="SAM" id="MobiDB-lite"/>
    </source>
</evidence>
<organism evidence="12 13">
    <name type="scientific">Exaiptasia diaphana</name>
    <name type="common">Tropical sea anemone</name>
    <name type="synonym">Aiptasia pulchella</name>
    <dbReference type="NCBI Taxonomy" id="2652724"/>
    <lineage>
        <taxon>Eukaryota</taxon>
        <taxon>Metazoa</taxon>
        <taxon>Cnidaria</taxon>
        <taxon>Anthozoa</taxon>
        <taxon>Hexacorallia</taxon>
        <taxon>Actiniaria</taxon>
        <taxon>Aiptasiidae</taxon>
        <taxon>Exaiptasia</taxon>
    </lineage>
</organism>
<feature type="transmembrane region" description="Helical" evidence="10">
    <location>
        <begin position="137"/>
        <end position="157"/>
    </location>
</feature>
<keyword evidence="2 8" id="KW-0812">Transmembrane</keyword>
<feature type="transmembrane region" description="Helical" evidence="10">
    <location>
        <begin position="26"/>
        <end position="47"/>
    </location>
</feature>
<dbReference type="RefSeq" id="XP_020901264.1">
    <property type="nucleotide sequence ID" value="XM_021045605.2"/>
</dbReference>
<dbReference type="RefSeq" id="XP_028515107.1">
    <property type="nucleotide sequence ID" value="XM_028659306.1"/>
</dbReference>
<dbReference type="RefSeq" id="XP_020901260.1">
    <property type="nucleotide sequence ID" value="XM_021045601.2"/>
</dbReference>
<dbReference type="RefSeq" id="XP_020901265.1">
    <property type="nucleotide sequence ID" value="XM_021045606.2"/>
</dbReference>
<evidence type="ECO:0000256" key="7">
    <source>
        <dbReference type="ARBA" id="ARBA00023224"/>
    </source>
</evidence>
<dbReference type="CDD" id="cd00637">
    <property type="entry name" value="7tm_classA_rhodopsin-like"/>
    <property type="match status" value="1"/>
</dbReference>
<dbReference type="EnsemblMetazoa" id="XM_028659309.1">
    <property type="protein sequence ID" value="XP_028515110.1"/>
    <property type="gene ID" value="LOC110239850"/>
</dbReference>
<dbReference type="EnsemblMetazoa" id="XM_028659307.1">
    <property type="protein sequence ID" value="XP_028515108.1"/>
    <property type="gene ID" value="LOC110239850"/>
</dbReference>
<feature type="domain" description="G-protein coupled receptors family 1 profile" evidence="11">
    <location>
        <begin position="38"/>
        <end position="298"/>
    </location>
</feature>
<evidence type="ECO:0000259" key="11">
    <source>
        <dbReference type="PROSITE" id="PS50262"/>
    </source>
</evidence>
<dbReference type="FunFam" id="1.20.1070.10:FF:000401">
    <property type="entry name" value="Predicted protein"/>
    <property type="match status" value="1"/>
</dbReference>
<dbReference type="InterPro" id="IPR000276">
    <property type="entry name" value="GPCR_Rhodpsn"/>
</dbReference>
<dbReference type="GeneID" id="110239850"/>
<dbReference type="GO" id="GO:0004930">
    <property type="term" value="F:G protein-coupled receptor activity"/>
    <property type="evidence" value="ECO:0007669"/>
    <property type="project" value="UniProtKB-KW"/>
</dbReference>
<dbReference type="InterPro" id="IPR017452">
    <property type="entry name" value="GPCR_Rhodpsn_7TM"/>
</dbReference>
<accession>A0A913YLF3</accession>
<dbReference type="RefSeq" id="XP_028515108.1">
    <property type="nucleotide sequence ID" value="XM_028659307.1"/>
</dbReference>
<dbReference type="EnsemblMetazoa" id="XM_021045606.2">
    <property type="protein sequence ID" value="XP_020901265.1"/>
    <property type="gene ID" value="LOC110239850"/>
</dbReference>
<dbReference type="PROSITE" id="PS50262">
    <property type="entry name" value="G_PROTEIN_RECEP_F1_2"/>
    <property type="match status" value="1"/>
</dbReference>
<feature type="transmembrane region" description="Helical" evidence="10">
    <location>
        <begin position="97"/>
        <end position="116"/>
    </location>
</feature>
<dbReference type="EnsemblMetazoa" id="XM_021045603.2">
    <property type="protein sequence ID" value="XP_020901262.1"/>
    <property type="gene ID" value="LOC110239850"/>
</dbReference>
<feature type="region of interest" description="Disordered" evidence="9">
    <location>
        <begin position="326"/>
        <end position="353"/>
    </location>
</feature>
<keyword evidence="5 10" id="KW-0472">Membrane</keyword>
<dbReference type="RefSeq" id="XP_028515103.1">
    <property type="nucleotide sequence ID" value="XM_028659302.1"/>
</dbReference>
<evidence type="ECO:0000256" key="2">
    <source>
        <dbReference type="ARBA" id="ARBA00022692"/>
    </source>
</evidence>
<evidence type="ECO:0000313" key="12">
    <source>
        <dbReference type="EnsemblMetazoa" id="XP_028515106.1"/>
    </source>
</evidence>
<dbReference type="EnsemblMetazoa" id="XM_021045601.2">
    <property type="protein sequence ID" value="XP_020901260.1"/>
    <property type="gene ID" value="LOC110239850"/>
</dbReference>
<dbReference type="RefSeq" id="XP_020901262.1">
    <property type="nucleotide sequence ID" value="XM_021045603.2"/>
</dbReference>
<feature type="compositionally biased region" description="Basic and acidic residues" evidence="9">
    <location>
        <begin position="333"/>
        <end position="353"/>
    </location>
</feature>
<evidence type="ECO:0000256" key="4">
    <source>
        <dbReference type="ARBA" id="ARBA00023040"/>
    </source>
</evidence>
<dbReference type="KEGG" id="epa:110239850"/>
<proteinExistence type="inferred from homology"/>
<dbReference type="RefSeq" id="XP_028515110.1">
    <property type="nucleotide sequence ID" value="XM_028659309.1"/>
</dbReference>